<accession>A0A087DLH2</accession>
<dbReference type="EMBL" id="JGZQ01000008">
    <property type="protein sequence ID" value="KFI96372.1"/>
    <property type="molecule type" value="Genomic_DNA"/>
</dbReference>
<comment type="caution">
    <text evidence="1">The sequence shown here is derived from an EMBL/GenBank/DDBJ whole genome shotgun (WGS) entry which is preliminary data.</text>
</comment>
<name>A0A087DLH2_BIFAD</name>
<evidence type="ECO:0000313" key="2">
    <source>
        <dbReference type="Proteomes" id="UP000029091"/>
    </source>
</evidence>
<reference evidence="1 2" key="1">
    <citation type="submission" date="2014-03" db="EMBL/GenBank/DDBJ databases">
        <title>Genomics of Bifidobacteria.</title>
        <authorList>
            <person name="Ventura M."/>
            <person name="Milani C."/>
            <person name="Lugli G.A."/>
        </authorList>
    </citation>
    <scope>NUCLEOTIDE SEQUENCE [LARGE SCALE GENOMIC DNA]</scope>
    <source>
        <strain evidence="2">JCM 15918</strain>
    </source>
</reference>
<dbReference type="InterPro" id="IPR024499">
    <property type="entry name" value="Mbeg1-like"/>
</dbReference>
<sequence length="401" mass="44208">MGNVLDYVRREFRGFAELPFGDVDSLVLSELSYMRLTDLVPTFGEAKSVATVSIRELLRAESYDEMFVSNSSDMNDYRLALLHAVCESPRFRALRVGEYAERLSERDQQQFAAMTFDVGCGSPDLLYIAFRGTDGTLVGWKEDFNMAVRCPVPSQESAYRYVDSILDRSEGFLSSEGSPAIMLGGHSKGGNMAVYAAMQVAHDDIEAAGERARRLGLLPALDGPVPGRNVRIARIFSHDGPGLPELMVRGQAYRTVESRIRKTVPESSVVGMLLQSNAKVIVVKADAVGIMQHMGNSWQVAENGDFERENELTVTAQLIKRTLDDWLDTVGQKQRERAIDQIYEIFAAAGYGNIADLMANWTDSLPKIVAAARGTDRETRELIKAVVKAIPASAARAVREG</sequence>
<dbReference type="Pfam" id="PF11187">
    <property type="entry name" value="Mbeg1-like"/>
    <property type="match status" value="1"/>
</dbReference>
<dbReference type="SUPFAM" id="SSF53474">
    <property type="entry name" value="alpha/beta-Hydrolases"/>
    <property type="match status" value="1"/>
</dbReference>
<evidence type="ECO:0000313" key="1">
    <source>
        <dbReference type="EMBL" id="KFI96372.1"/>
    </source>
</evidence>
<protein>
    <recommendedName>
        <fullName evidence="3">DUF2974 domain-containing protein</fullName>
    </recommendedName>
</protein>
<evidence type="ECO:0008006" key="3">
    <source>
        <dbReference type="Google" id="ProtNLM"/>
    </source>
</evidence>
<dbReference type="AlphaFoldDB" id="A0A087DLH2"/>
<gene>
    <name evidence="1" type="ORF">BSTER_0209</name>
</gene>
<dbReference type="Proteomes" id="UP000029091">
    <property type="component" value="Unassembled WGS sequence"/>
</dbReference>
<dbReference type="InterPro" id="IPR029058">
    <property type="entry name" value="AB_hydrolase_fold"/>
</dbReference>
<organism evidence="1 2">
    <name type="scientific">Bifidobacterium adolescentis JCM 15918</name>
    <dbReference type="NCBI Taxonomy" id="1437612"/>
    <lineage>
        <taxon>Bacteria</taxon>
        <taxon>Bacillati</taxon>
        <taxon>Actinomycetota</taxon>
        <taxon>Actinomycetes</taxon>
        <taxon>Bifidobacteriales</taxon>
        <taxon>Bifidobacteriaceae</taxon>
        <taxon>Bifidobacterium</taxon>
    </lineage>
</organism>
<proteinExistence type="predicted"/>
<dbReference type="RefSeq" id="WP_033499356.1">
    <property type="nucleotide sequence ID" value="NZ_JDUX01000001.1"/>
</dbReference>
<dbReference type="Gene3D" id="3.40.50.1820">
    <property type="entry name" value="alpha/beta hydrolase"/>
    <property type="match status" value="1"/>
</dbReference>